<name>A0A4W6E4P2_LATCA</name>
<evidence type="ECO:0000256" key="14">
    <source>
        <dbReference type="ARBA" id="ARBA00039868"/>
    </source>
</evidence>
<comment type="subcellular location">
    <subcellularLocation>
        <location evidence="2">Lysosome</location>
    </subcellularLocation>
</comment>
<dbReference type="GeneTree" id="ENSGT00390000002634"/>
<dbReference type="InParanoid" id="A0A4W6E4P2"/>
<evidence type="ECO:0000256" key="9">
    <source>
        <dbReference type="ARBA" id="ARBA00022759"/>
    </source>
</evidence>
<evidence type="ECO:0000313" key="20">
    <source>
        <dbReference type="Ensembl" id="ENSLCAP00010032497.1"/>
    </source>
</evidence>
<keyword evidence="8 19" id="KW-0732">Signal</keyword>
<keyword evidence="5" id="KW-0217">Developmental protein</keyword>
<evidence type="ECO:0000256" key="11">
    <source>
        <dbReference type="ARBA" id="ARBA00023157"/>
    </source>
</evidence>
<evidence type="ECO:0000256" key="10">
    <source>
        <dbReference type="ARBA" id="ARBA00022801"/>
    </source>
</evidence>
<keyword evidence="7" id="KW-0540">Nuclease</keyword>
<evidence type="ECO:0000256" key="2">
    <source>
        <dbReference type="ARBA" id="ARBA00004371"/>
    </source>
</evidence>
<dbReference type="GO" id="GO:0004531">
    <property type="term" value="F:deoxyribonuclease II activity"/>
    <property type="evidence" value="ECO:0007669"/>
    <property type="project" value="UniProtKB-EC"/>
</dbReference>
<comment type="catalytic activity">
    <reaction evidence="1">
        <text>Endonucleolytic cleavage to nucleoside 3'-phosphates and 3'-phosphooligonucleotide end-products.</text>
        <dbReference type="EC" id="3.1.22.1"/>
    </reaction>
</comment>
<dbReference type="Pfam" id="PF03265">
    <property type="entry name" value="DNase_II"/>
    <property type="match status" value="2"/>
</dbReference>
<keyword evidence="9" id="KW-0255">Endonuclease</keyword>
<feature type="chain" id="PRO_5047513115" description="Deoxyribonuclease-2-alpha" evidence="19">
    <location>
        <begin position="21"/>
        <end position="319"/>
    </location>
</feature>
<comment type="function">
    <text evidence="18">Hydrolyzes DNA under acidic conditions with a preference for double-stranded DNA. Plays a major role in the clearance of nucleic acids generated through apoptosis, hence preventing autoinflammation. Necessary for proper fetal development and for definitive erythropoiesis in fetal liver and bone marrow, where it degrades nuclear DNA expelled from erythroid precursor cells.</text>
</comment>
<dbReference type="EC" id="3.1.22.1" evidence="4"/>
<dbReference type="GO" id="GO:0006309">
    <property type="term" value="P:apoptotic DNA fragmentation"/>
    <property type="evidence" value="ECO:0007669"/>
    <property type="project" value="TreeGrafter"/>
</dbReference>
<evidence type="ECO:0000256" key="5">
    <source>
        <dbReference type="ARBA" id="ARBA00022473"/>
    </source>
</evidence>
<dbReference type="STRING" id="8187.ENSLCAP00010032497"/>
<keyword evidence="6" id="KW-0053">Apoptosis</keyword>
<dbReference type="AlphaFoldDB" id="A0A4W6E4P2"/>
<evidence type="ECO:0000256" key="17">
    <source>
        <dbReference type="ARBA" id="ARBA00043033"/>
    </source>
</evidence>
<dbReference type="PANTHER" id="PTHR10858:SF9">
    <property type="entry name" value="DEOXYRIBONUCLEASE-2-ALPHA"/>
    <property type="match status" value="1"/>
</dbReference>
<evidence type="ECO:0000256" key="6">
    <source>
        <dbReference type="ARBA" id="ARBA00022703"/>
    </source>
</evidence>
<dbReference type="Proteomes" id="UP000314980">
    <property type="component" value="Unassembled WGS sequence"/>
</dbReference>
<evidence type="ECO:0000256" key="13">
    <source>
        <dbReference type="ARBA" id="ARBA00023228"/>
    </source>
</evidence>
<evidence type="ECO:0000256" key="7">
    <source>
        <dbReference type="ARBA" id="ARBA00022722"/>
    </source>
</evidence>
<keyword evidence="12" id="KW-0325">Glycoprotein</keyword>
<feature type="signal peptide" evidence="19">
    <location>
        <begin position="1"/>
        <end position="20"/>
    </location>
</feature>
<reference evidence="21" key="1">
    <citation type="submission" date="2015-09" db="EMBL/GenBank/DDBJ databases">
        <authorList>
            <person name="Sai Rama Sridatta P."/>
        </authorList>
    </citation>
    <scope>NUCLEOTIDE SEQUENCE [LARGE SCALE GENOMIC DNA]</scope>
</reference>
<evidence type="ECO:0000256" key="12">
    <source>
        <dbReference type="ARBA" id="ARBA00023180"/>
    </source>
</evidence>
<comment type="similarity">
    <text evidence="3">Belongs to the DNase II family.</text>
</comment>
<evidence type="ECO:0000256" key="19">
    <source>
        <dbReference type="SAM" id="SignalP"/>
    </source>
</evidence>
<evidence type="ECO:0000256" key="3">
    <source>
        <dbReference type="ARBA" id="ARBA00007527"/>
    </source>
</evidence>
<keyword evidence="13" id="KW-0458">Lysosome</keyword>
<proteinExistence type="inferred from homology"/>
<reference evidence="20" key="2">
    <citation type="submission" date="2025-08" db="UniProtKB">
        <authorList>
            <consortium name="Ensembl"/>
        </authorList>
    </citation>
    <scope>IDENTIFICATION</scope>
</reference>
<sequence length="319" mass="36666">MLTVVALLFCVVVLFQGCESDVKCRNDSGAEVDWYILYKLPNVKDGGLSYLYMDESTGGWRRSTEKINSRSGALANTLKPLLDFYNRKTEGFGYMLYNDQLPKQSRNQRRHTNAPSSFGHSKGGCSNVLLSQDNKALQCKQKLLAYSYDSDIPKTFPNELRCVAQRSCYPKKKPWFREKMLTSLNGQQFHSFAKYKRFGDGECSQFQMLKFHDLYVKSWGKMRGPQIYNCGITHHVYNVKTVRPLNMQPFSDTVDHSKWCVTPDGNWTCIADMNREKSQMYRGGGAICTNDVTVGEAFYALIKKHEPCEHEFTVQHREL</sequence>
<evidence type="ECO:0000256" key="16">
    <source>
        <dbReference type="ARBA" id="ARBA00041918"/>
    </source>
</evidence>
<keyword evidence="10" id="KW-0378">Hydrolase</keyword>
<evidence type="ECO:0000256" key="1">
    <source>
        <dbReference type="ARBA" id="ARBA00000447"/>
    </source>
</evidence>
<protein>
    <recommendedName>
        <fullName evidence="14">Deoxyribonuclease-2-alpha</fullName>
        <ecNumber evidence="4">3.1.22.1</ecNumber>
    </recommendedName>
    <alternativeName>
        <fullName evidence="15">Acid DNase</fullName>
    </alternativeName>
    <alternativeName>
        <fullName evidence="17">Deoxyribonuclease II alpha</fullName>
    </alternativeName>
    <alternativeName>
        <fullName evidence="16">Lysosomal DNase II</fullName>
    </alternativeName>
</protein>
<accession>A0A4W6E4P2</accession>
<dbReference type="InterPro" id="IPR004947">
    <property type="entry name" value="DNase_II"/>
</dbReference>
<evidence type="ECO:0000256" key="18">
    <source>
        <dbReference type="ARBA" id="ARBA00045381"/>
    </source>
</evidence>
<keyword evidence="11" id="KW-1015">Disulfide bond</keyword>
<reference evidence="20" key="3">
    <citation type="submission" date="2025-09" db="UniProtKB">
        <authorList>
            <consortium name="Ensembl"/>
        </authorList>
    </citation>
    <scope>IDENTIFICATION</scope>
</reference>
<evidence type="ECO:0000256" key="15">
    <source>
        <dbReference type="ARBA" id="ARBA00041393"/>
    </source>
</evidence>
<dbReference type="PANTHER" id="PTHR10858">
    <property type="entry name" value="DEOXYRIBONUCLEASE II"/>
    <property type="match status" value="1"/>
</dbReference>
<evidence type="ECO:0000256" key="8">
    <source>
        <dbReference type="ARBA" id="ARBA00022729"/>
    </source>
</evidence>
<dbReference type="GO" id="GO:0005764">
    <property type="term" value="C:lysosome"/>
    <property type="evidence" value="ECO:0007669"/>
    <property type="project" value="UniProtKB-SubCell"/>
</dbReference>
<evidence type="ECO:0000313" key="21">
    <source>
        <dbReference type="Proteomes" id="UP000314980"/>
    </source>
</evidence>
<dbReference type="Ensembl" id="ENSLCAT00010033252.1">
    <property type="protein sequence ID" value="ENSLCAP00010032497.1"/>
    <property type="gene ID" value="ENSLCAG00010015287.1"/>
</dbReference>
<keyword evidence="21" id="KW-1185">Reference proteome</keyword>
<evidence type="ECO:0000256" key="4">
    <source>
        <dbReference type="ARBA" id="ARBA00012036"/>
    </source>
</evidence>
<organism evidence="20 21">
    <name type="scientific">Lates calcarifer</name>
    <name type="common">Barramundi</name>
    <name type="synonym">Holocentrus calcarifer</name>
    <dbReference type="NCBI Taxonomy" id="8187"/>
    <lineage>
        <taxon>Eukaryota</taxon>
        <taxon>Metazoa</taxon>
        <taxon>Chordata</taxon>
        <taxon>Craniata</taxon>
        <taxon>Vertebrata</taxon>
        <taxon>Euteleostomi</taxon>
        <taxon>Actinopterygii</taxon>
        <taxon>Neopterygii</taxon>
        <taxon>Teleostei</taxon>
        <taxon>Neoteleostei</taxon>
        <taxon>Acanthomorphata</taxon>
        <taxon>Carangaria</taxon>
        <taxon>Carangaria incertae sedis</taxon>
        <taxon>Centropomidae</taxon>
        <taxon>Lates</taxon>
    </lineage>
</organism>